<proteinExistence type="predicted"/>
<dbReference type="Gene3D" id="3.40.50.300">
    <property type="entry name" value="P-loop containing nucleotide triphosphate hydrolases"/>
    <property type="match status" value="1"/>
</dbReference>
<evidence type="ECO:0000313" key="2">
    <source>
        <dbReference type="EMBL" id="KKM88333.1"/>
    </source>
</evidence>
<dbReference type="AlphaFoldDB" id="A0A0F9L3I8"/>
<sequence>MRMFLTSYQKTGTHQAYPMFMPNCPMIEERGHIQNLGMYEFIRRKNPGPLPTYVKTLDQLRDFDSRAFGHIAYHPEYAAAIQSRPTKVIFNYRDPRDVIVAELEMIRKHIRAGTIHHAWHNYKRFSDEIRVIDRPNPIAELIYIASIKWKNWIGWFDQDYVIPLKFEDLRLKPDETVAKLCQALKGCSLPKSPQSMVDATKRGRIPGSQVPTFRKGLVGEWKHYFTEKDSLLAKSLLGEILARMGYA</sequence>
<reference evidence="2" key="1">
    <citation type="journal article" date="2015" name="Nature">
        <title>Complex archaea that bridge the gap between prokaryotes and eukaryotes.</title>
        <authorList>
            <person name="Spang A."/>
            <person name="Saw J.H."/>
            <person name="Jorgensen S.L."/>
            <person name="Zaremba-Niedzwiedzka K."/>
            <person name="Martijn J."/>
            <person name="Lind A.E."/>
            <person name="van Eijk R."/>
            <person name="Schleper C."/>
            <person name="Guy L."/>
            <person name="Ettema T.J."/>
        </authorList>
    </citation>
    <scope>NUCLEOTIDE SEQUENCE</scope>
</reference>
<feature type="domain" description="Sulfotransferase" evidence="1">
    <location>
        <begin position="4"/>
        <end position="236"/>
    </location>
</feature>
<dbReference type="GO" id="GO:0008146">
    <property type="term" value="F:sulfotransferase activity"/>
    <property type="evidence" value="ECO:0007669"/>
    <property type="project" value="InterPro"/>
</dbReference>
<dbReference type="InterPro" id="IPR027417">
    <property type="entry name" value="P-loop_NTPase"/>
</dbReference>
<gene>
    <name evidence="2" type="ORF">LCGC14_1259770</name>
</gene>
<accession>A0A0F9L3I8</accession>
<dbReference type="SUPFAM" id="SSF52540">
    <property type="entry name" value="P-loop containing nucleoside triphosphate hydrolases"/>
    <property type="match status" value="1"/>
</dbReference>
<dbReference type="EMBL" id="LAZR01006971">
    <property type="protein sequence ID" value="KKM88333.1"/>
    <property type="molecule type" value="Genomic_DNA"/>
</dbReference>
<protein>
    <recommendedName>
        <fullName evidence="1">Sulfotransferase domain-containing protein</fullName>
    </recommendedName>
</protein>
<comment type="caution">
    <text evidence="2">The sequence shown here is derived from an EMBL/GenBank/DDBJ whole genome shotgun (WGS) entry which is preliminary data.</text>
</comment>
<name>A0A0F9L3I8_9ZZZZ</name>
<dbReference type="Pfam" id="PF00685">
    <property type="entry name" value="Sulfotransfer_1"/>
    <property type="match status" value="1"/>
</dbReference>
<evidence type="ECO:0000259" key="1">
    <source>
        <dbReference type="Pfam" id="PF00685"/>
    </source>
</evidence>
<dbReference type="InterPro" id="IPR000863">
    <property type="entry name" value="Sulfotransferase_dom"/>
</dbReference>
<organism evidence="2">
    <name type="scientific">marine sediment metagenome</name>
    <dbReference type="NCBI Taxonomy" id="412755"/>
    <lineage>
        <taxon>unclassified sequences</taxon>
        <taxon>metagenomes</taxon>
        <taxon>ecological metagenomes</taxon>
    </lineage>
</organism>